<keyword evidence="2" id="KW-1185">Reference proteome</keyword>
<reference evidence="1 2" key="1">
    <citation type="submission" date="2019-02" db="EMBL/GenBank/DDBJ databases">
        <title>Deep-cultivation of Planctomycetes and their phenomic and genomic characterization uncovers novel biology.</title>
        <authorList>
            <person name="Wiegand S."/>
            <person name="Jogler M."/>
            <person name="Boedeker C."/>
            <person name="Pinto D."/>
            <person name="Vollmers J."/>
            <person name="Rivas-Marin E."/>
            <person name="Kohn T."/>
            <person name="Peeters S.H."/>
            <person name="Heuer A."/>
            <person name="Rast P."/>
            <person name="Oberbeckmann S."/>
            <person name="Bunk B."/>
            <person name="Jeske O."/>
            <person name="Meyerdierks A."/>
            <person name="Storesund J.E."/>
            <person name="Kallscheuer N."/>
            <person name="Luecker S."/>
            <person name="Lage O.M."/>
            <person name="Pohl T."/>
            <person name="Merkel B.J."/>
            <person name="Hornburger P."/>
            <person name="Mueller R.-W."/>
            <person name="Bruemmer F."/>
            <person name="Labrenz M."/>
            <person name="Spormann A.M."/>
            <person name="Op den Camp H."/>
            <person name="Overmann J."/>
            <person name="Amann R."/>
            <person name="Jetten M.S.M."/>
            <person name="Mascher T."/>
            <person name="Medema M.H."/>
            <person name="Devos D.P."/>
            <person name="Kaster A.-K."/>
            <person name="Ovreas L."/>
            <person name="Rohde M."/>
            <person name="Galperin M.Y."/>
            <person name="Jogler C."/>
        </authorList>
    </citation>
    <scope>NUCLEOTIDE SEQUENCE [LARGE SCALE GENOMIC DNA]</scope>
    <source>
        <strain evidence="1 2">HG66A1</strain>
    </source>
</reference>
<proteinExistence type="predicted"/>
<organism evidence="1 2">
    <name type="scientific">Gimesia chilikensis</name>
    <dbReference type="NCBI Taxonomy" id="2605989"/>
    <lineage>
        <taxon>Bacteria</taxon>
        <taxon>Pseudomonadati</taxon>
        <taxon>Planctomycetota</taxon>
        <taxon>Planctomycetia</taxon>
        <taxon>Planctomycetales</taxon>
        <taxon>Planctomycetaceae</taxon>
        <taxon>Gimesia</taxon>
    </lineage>
</organism>
<dbReference type="AlphaFoldDB" id="A0A517PYG0"/>
<gene>
    <name evidence="1" type="ORF">HG66A1_62580</name>
</gene>
<accession>A0A517PYG0</accession>
<dbReference type="OrthoDB" id="7054911at2"/>
<name>A0A517PYG0_9PLAN</name>
<evidence type="ECO:0000313" key="2">
    <source>
        <dbReference type="Proteomes" id="UP000320421"/>
    </source>
</evidence>
<protein>
    <submittedName>
        <fullName evidence="1">Uncharacterized protein</fullName>
    </submittedName>
</protein>
<dbReference type="Gene3D" id="3.40.50.1220">
    <property type="entry name" value="TPP-binding domain"/>
    <property type="match status" value="1"/>
</dbReference>
<dbReference type="Proteomes" id="UP000320421">
    <property type="component" value="Chromosome"/>
</dbReference>
<dbReference type="EMBL" id="CP036266">
    <property type="protein sequence ID" value="QDT24426.1"/>
    <property type="molecule type" value="Genomic_DNA"/>
</dbReference>
<dbReference type="SUPFAM" id="SSF52467">
    <property type="entry name" value="DHS-like NAD/FAD-binding domain"/>
    <property type="match status" value="1"/>
</dbReference>
<dbReference type="RefSeq" id="WP_145193108.1">
    <property type="nucleotide sequence ID" value="NZ_CP036266.1"/>
</dbReference>
<evidence type="ECO:0000313" key="1">
    <source>
        <dbReference type="EMBL" id="QDT24426.1"/>
    </source>
</evidence>
<dbReference type="InterPro" id="IPR029035">
    <property type="entry name" value="DHS-like_NAD/FAD-binding_dom"/>
</dbReference>
<sequence>MAKRNAIKTVRTFCTSNVGANEDTKTVWIFGAGASQHLNDFPMSFNFFDKSIALCTSKMKTFSRKNDPRYMGLCLGKTSNSPQVPSINKIRSFKRDSRLALSYIDIWNYLTPEHNVMAKIQYLWNSWKLLPTLLEEIGLSLTPDQLISKYPEELIAEVRNITPSSLVKHHGFYDCKSARRKLDETLETLQDIYFYTLSEYNQAAHTKFANNNLYSKLVESFILEKNARVISFNYDTMLDEAIFNYFTRSWHYGGMTVAGINGYPVSRGAKSDLVLIKPHGSLHFLICPNCKRAHVNWFWTFRKTGLGAFASDNRRCVKCKKTMPGRKELLESMIVSPLYDKKIIKRSHHAIKAAFSWCDNIVAIGYSFPEQDTYFFECIQKGVQSRNGRQIKVRIVSQNHGSAKKIKKRLDNQLRIRGIMAKDIKVKAEILNGFKDVKAGLEAIPA</sequence>